<dbReference type="PANTHER" id="PTHR43798">
    <property type="entry name" value="MONOACYLGLYCEROL LIPASE"/>
    <property type="match status" value="1"/>
</dbReference>
<feature type="domain" description="AB hydrolase-1" evidence="1">
    <location>
        <begin position="42"/>
        <end position="282"/>
    </location>
</feature>
<dbReference type="Pfam" id="PF12697">
    <property type="entry name" value="Abhydrolase_6"/>
    <property type="match status" value="1"/>
</dbReference>
<dbReference type="AlphaFoldDB" id="A0A6J6BR73"/>
<organism evidence="2">
    <name type="scientific">freshwater metagenome</name>
    <dbReference type="NCBI Taxonomy" id="449393"/>
    <lineage>
        <taxon>unclassified sequences</taxon>
        <taxon>metagenomes</taxon>
        <taxon>ecological metagenomes</taxon>
    </lineage>
</organism>
<dbReference type="PRINTS" id="PR00412">
    <property type="entry name" value="EPOXHYDRLASE"/>
</dbReference>
<dbReference type="PANTHER" id="PTHR43798:SF33">
    <property type="entry name" value="HYDROLASE, PUTATIVE (AFU_ORTHOLOGUE AFUA_2G14860)-RELATED"/>
    <property type="match status" value="1"/>
</dbReference>
<dbReference type="GO" id="GO:0003824">
    <property type="term" value="F:catalytic activity"/>
    <property type="evidence" value="ECO:0007669"/>
    <property type="project" value="InterPro"/>
</dbReference>
<dbReference type="EMBL" id="CAEZSG010000116">
    <property type="protein sequence ID" value="CAB4541476.1"/>
    <property type="molecule type" value="Genomic_DNA"/>
</dbReference>
<sequence>MVVPNPYAGQLDAREGIVHVLEVDNTTSYWWEYPSSAGAETLVFVHGFRGDHHGLQLIADALPEYRILIPDIPAFGSSSSWPTGVSSIDDYGRWLRAFLTATQTQECVVLGHSFGSIVVTNALFGAGTAPIILVNPISQRALTGPKRVAANLAALWYKVGRLLPEGLGVAWLGNPLFVRAMSVMLTKSREPVLRRWIHDQHARYFSSYSDRDSLVAAFTVSTTATVADYASKVTRPVLLIAADQDDITPIQVQRSIQKEFPNAELHVLEDVGHLVHYEKPIETGAAIRDFLARHQA</sequence>
<name>A0A6J6BR73_9ZZZZ</name>
<dbReference type="SUPFAM" id="SSF53474">
    <property type="entry name" value="alpha/beta-Hydrolases"/>
    <property type="match status" value="1"/>
</dbReference>
<dbReference type="InterPro" id="IPR050266">
    <property type="entry name" value="AB_hydrolase_sf"/>
</dbReference>
<proteinExistence type="predicted"/>
<dbReference type="Gene3D" id="3.40.50.1820">
    <property type="entry name" value="alpha/beta hydrolase"/>
    <property type="match status" value="1"/>
</dbReference>
<reference evidence="2" key="1">
    <citation type="submission" date="2020-05" db="EMBL/GenBank/DDBJ databases">
        <authorList>
            <person name="Chiriac C."/>
            <person name="Salcher M."/>
            <person name="Ghai R."/>
            <person name="Kavagutti S V."/>
        </authorList>
    </citation>
    <scope>NUCLEOTIDE SEQUENCE</scope>
</reference>
<dbReference type="PRINTS" id="PR00111">
    <property type="entry name" value="ABHYDROLASE"/>
</dbReference>
<accession>A0A6J6BR73</accession>
<dbReference type="InterPro" id="IPR000639">
    <property type="entry name" value="Epox_hydrolase-like"/>
</dbReference>
<dbReference type="GO" id="GO:0016020">
    <property type="term" value="C:membrane"/>
    <property type="evidence" value="ECO:0007669"/>
    <property type="project" value="TreeGrafter"/>
</dbReference>
<dbReference type="InterPro" id="IPR000073">
    <property type="entry name" value="AB_hydrolase_1"/>
</dbReference>
<gene>
    <name evidence="2" type="ORF">UFOPK1413_00757</name>
</gene>
<dbReference type="InterPro" id="IPR029058">
    <property type="entry name" value="AB_hydrolase_fold"/>
</dbReference>
<evidence type="ECO:0000259" key="1">
    <source>
        <dbReference type="Pfam" id="PF12697"/>
    </source>
</evidence>
<evidence type="ECO:0000313" key="2">
    <source>
        <dbReference type="EMBL" id="CAB4541476.1"/>
    </source>
</evidence>
<protein>
    <submittedName>
        <fullName evidence="2">Unannotated protein</fullName>
    </submittedName>
</protein>